<dbReference type="InterPro" id="IPR019734">
    <property type="entry name" value="TPR_rpt"/>
</dbReference>
<keyword evidence="4" id="KW-0802">TPR repeat</keyword>
<gene>
    <name evidence="6" type="ORF">POL67_28220</name>
</gene>
<proteinExistence type="predicted"/>
<name>A0ABT5ETZ4_9BACT</name>
<dbReference type="InterPro" id="IPR029063">
    <property type="entry name" value="SAM-dependent_MTases_sf"/>
</dbReference>
<dbReference type="Pfam" id="PF13432">
    <property type="entry name" value="TPR_16"/>
    <property type="match status" value="1"/>
</dbReference>
<evidence type="ECO:0000256" key="1">
    <source>
        <dbReference type="ARBA" id="ARBA00022603"/>
    </source>
</evidence>
<dbReference type="GO" id="GO:0032259">
    <property type="term" value="P:methylation"/>
    <property type="evidence" value="ECO:0007669"/>
    <property type="project" value="UniProtKB-KW"/>
</dbReference>
<dbReference type="CDD" id="cd02440">
    <property type="entry name" value="AdoMet_MTases"/>
    <property type="match status" value="1"/>
</dbReference>
<dbReference type="PROSITE" id="PS50005">
    <property type="entry name" value="TPR"/>
    <property type="match status" value="1"/>
</dbReference>
<dbReference type="Gene3D" id="3.40.50.150">
    <property type="entry name" value="Vaccinia Virus protein VP39"/>
    <property type="match status" value="1"/>
</dbReference>
<evidence type="ECO:0000256" key="2">
    <source>
        <dbReference type="ARBA" id="ARBA00022679"/>
    </source>
</evidence>
<dbReference type="InterPro" id="IPR011990">
    <property type="entry name" value="TPR-like_helical_dom_sf"/>
</dbReference>
<reference evidence="6 7" key="1">
    <citation type="submission" date="2022-11" db="EMBL/GenBank/DDBJ databases">
        <title>Minimal conservation of predation-associated metabolite biosynthetic gene clusters underscores biosynthetic potential of Myxococcota including descriptions for ten novel species: Archangium lansinium sp. nov., Myxococcus landrumus sp. nov., Nannocystis bai.</title>
        <authorList>
            <person name="Ahearne A."/>
            <person name="Stevens C."/>
            <person name="Dowd S."/>
        </authorList>
    </citation>
    <scope>NUCLEOTIDE SEQUENCE [LARGE SCALE GENOMIC DNA]</scope>
    <source>
        <strain evidence="6 7">RJM3</strain>
    </source>
</reference>
<dbReference type="Gene3D" id="1.25.40.10">
    <property type="entry name" value="Tetratricopeptide repeat domain"/>
    <property type="match status" value="1"/>
</dbReference>
<dbReference type="PROSITE" id="PS50123">
    <property type="entry name" value="CHER"/>
    <property type="match status" value="1"/>
</dbReference>
<keyword evidence="2" id="KW-0808">Transferase</keyword>
<feature type="repeat" description="TPR" evidence="4">
    <location>
        <begin position="371"/>
        <end position="404"/>
    </location>
</feature>
<keyword evidence="3" id="KW-0949">S-adenosyl-L-methionine</keyword>
<dbReference type="SUPFAM" id="SSF48452">
    <property type="entry name" value="TPR-like"/>
    <property type="match status" value="1"/>
</dbReference>
<accession>A0ABT5ETZ4</accession>
<dbReference type="Pfam" id="PF01739">
    <property type="entry name" value="CheR"/>
    <property type="match status" value="1"/>
</dbReference>
<dbReference type="InterPro" id="IPR000780">
    <property type="entry name" value="CheR_MeTrfase"/>
</dbReference>
<dbReference type="InterPro" id="IPR022642">
    <property type="entry name" value="CheR_C"/>
</dbReference>
<dbReference type="PANTHER" id="PTHR24422:SF19">
    <property type="entry name" value="CHEMOTAXIS PROTEIN METHYLTRANSFERASE"/>
    <property type="match status" value="1"/>
</dbReference>
<dbReference type="InterPro" id="IPR050903">
    <property type="entry name" value="Bact_Chemotaxis_MeTrfase"/>
</dbReference>
<protein>
    <submittedName>
        <fullName evidence="6">Methyltransferase</fullName>
    </submittedName>
</protein>
<dbReference type="SUPFAM" id="SSF53335">
    <property type="entry name" value="S-adenosyl-L-methionine-dependent methyltransferases"/>
    <property type="match status" value="1"/>
</dbReference>
<organism evidence="6 7">
    <name type="scientific">Polyangium mundeleinium</name>
    <dbReference type="NCBI Taxonomy" id="2995306"/>
    <lineage>
        <taxon>Bacteria</taxon>
        <taxon>Pseudomonadati</taxon>
        <taxon>Myxococcota</taxon>
        <taxon>Polyangia</taxon>
        <taxon>Polyangiales</taxon>
        <taxon>Polyangiaceae</taxon>
        <taxon>Polyangium</taxon>
    </lineage>
</organism>
<sequence>MARAEARRAPDPGVVRRLGELVRARTRLQMRPRNLEIIERVAERRAAERGVTTDAYLEHVILSHDTAELEPFIAELTVGETHFFRGPPQFEALRSELVPSLVRKRRKERVITALSAGCSTGEEAYSLAIVLGEAAMNEGLRVEVTGVDLNPRSLQKAESARYSEWSLRDVPEVVRRQYFRTEGDFWHLAEDVRRLVRFRRFGLTEGPLVNVFPRGFDLILCQNVLYYLEPDARLEVIASLAAALAPGGVLMFGPVDHAGDVPGCRSVHVGEVVVHERFGPVSVPPSSPRGRRYALLSIPPAPLPALRTEGVAAPPVVAATPPPVVPEPAPAPLASGAAPSLASAFAHADAGNLEAALAELEALLEEEPEEPRAHLLEGLLLVELGGFEAALDAFRRCVYLDPSMMLAHAGAAVAGLRLGRPDLVERHAARLRALTVARGKGVDAPIEGWDGMTVGRLLRLFRDTEIQ</sequence>
<keyword evidence="7" id="KW-1185">Reference proteome</keyword>
<evidence type="ECO:0000256" key="3">
    <source>
        <dbReference type="ARBA" id="ARBA00022691"/>
    </source>
</evidence>
<dbReference type="EMBL" id="JAQNDO010000001">
    <property type="protein sequence ID" value="MDC0745251.1"/>
    <property type="molecule type" value="Genomic_DNA"/>
</dbReference>
<evidence type="ECO:0000313" key="6">
    <source>
        <dbReference type="EMBL" id="MDC0745251.1"/>
    </source>
</evidence>
<feature type="domain" description="CheR-type methyltransferase" evidence="5">
    <location>
        <begin position="16"/>
        <end position="253"/>
    </location>
</feature>
<comment type="caution">
    <text evidence="6">The sequence shown here is derived from an EMBL/GenBank/DDBJ whole genome shotgun (WGS) entry which is preliminary data.</text>
</comment>
<dbReference type="GO" id="GO:0008168">
    <property type="term" value="F:methyltransferase activity"/>
    <property type="evidence" value="ECO:0007669"/>
    <property type="project" value="UniProtKB-KW"/>
</dbReference>
<dbReference type="Proteomes" id="UP001221411">
    <property type="component" value="Unassembled WGS sequence"/>
</dbReference>
<evidence type="ECO:0000313" key="7">
    <source>
        <dbReference type="Proteomes" id="UP001221411"/>
    </source>
</evidence>
<evidence type="ECO:0000256" key="4">
    <source>
        <dbReference type="PROSITE-ProRule" id="PRU00339"/>
    </source>
</evidence>
<dbReference type="PANTHER" id="PTHR24422">
    <property type="entry name" value="CHEMOTAXIS PROTEIN METHYLTRANSFERASE"/>
    <property type="match status" value="1"/>
</dbReference>
<dbReference type="RefSeq" id="WP_271922553.1">
    <property type="nucleotide sequence ID" value="NZ_JAQNDO010000001.1"/>
</dbReference>
<keyword evidence="1 6" id="KW-0489">Methyltransferase</keyword>
<dbReference type="PRINTS" id="PR00996">
    <property type="entry name" value="CHERMTFRASE"/>
</dbReference>
<evidence type="ECO:0000259" key="5">
    <source>
        <dbReference type="PROSITE" id="PS50123"/>
    </source>
</evidence>
<dbReference type="SMART" id="SM00138">
    <property type="entry name" value="MeTrc"/>
    <property type="match status" value="1"/>
</dbReference>